<name>A0A5M9M7K8_9EURO</name>
<protein>
    <submittedName>
        <fullName evidence="2">Uncharacterized protein</fullName>
    </submittedName>
</protein>
<dbReference type="GeneID" id="54332489"/>
<feature type="region of interest" description="Disordered" evidence="1">
    <location>
        <begin position="67"/>
        <end position="86"/>
    </location>
</feature>
<accession>A0A5M9M7K8</accession>
<evidence type="ECO:0000256" key="1">
    <source>
        <dbReference type="SAM" id="MobiDB-lite"/>
    </source>
</evidence>
<evidence type="ECO:0000313" key="3">
    <source>
        <dbReference type="Proteomes" id="UP000324241"/>
    </source>
</evidence>
<sequence>MGRQELDPTDTIHDEHDPTIIREADHRRNQTENMTRRHLIHPYGLHCCVHDRLSSEEDTSLVQRATPISAESRTTSPRCDGCGRTSSPRLRVMRRVSSRRRSPGGQFTLHQWCLAAVGMPIGEYFDLERLVDYWREKGRRSSFLSSASQSGLSLFEDLDKWADIGV</sequence>
<comment type="caution">
    <text evidence="2">The sequence shown here is derived from an EMBL/GenBank/DDBJ whole genome shotgun (WGS) entry which is preliminary data.</text>
</comment>
<proteinExistence type="predicted"/>
<dbReference type="AlphaFoldDB" id="A0A5M9M7K8"/>
<dbReference type="RefSeq" id="XP_033422387.1">
    <property type="nucleotide sequence ID" value="XM_033574369.1"/>
</dbReference>
<dbReference type="EMBL" id="QUQM01000005">
    <property type="protein sequence ID" value="KAA8643025.1"/>
    <property type="molecule type" value="Genomic_DNA"/>
</dbReference>
<organism evidence="2 3">
    <name type="scientific">Aspergillus tanneri</name>
    <dbReference type="NCBI Taxonomy" id="1220188"/>
    <lineage>
        <taxon>Eukaryota</taxon>
        <taxon>Fungi</taxon>
        <taxon>Dikarya</taxon>
        <taxon>Ascomycota</taxon>
        <taxon>Pezizomycotina</taxon>
        <taxon>Eurotiomycetes</taxon>
        <taxon>Eurotiomycetidae</taxon>
        <taxon>Eurotiales</taxon>
        <taxon>Aspergillaceae</taxon>
        <taxon>Aspergillus</taxon>
        <taxon>Aspergillus subgen. Circumdati</taxon>
    </lineage>
</organism>
<reference evidence="2 3" key="1">
    <citation type="submission" date="2019-08" db="EMBL/GenBank/DDBJ databases">
        <title>The genome sequence of a newly discovered highly antifungal drug resistant Aspergillus species, Aspergillus tanneri NIH 1004.</title>
        <authorList>
            <person name="Mounaud S."/>
            <person name="Singh I."/>
            <person name="Joardar V."/>
            <person name="Pakala S."/>
            <person name="Pakala S."/>
            <person name="Venepally P."/>
            <person name="Chung J.K."/>
            <person name="Losada L."/>
            <person name="Nierman W.C."/>
        </authorList>
    </citation>
    <scope>NUCLEOTIDE SEQUENCE [LARGE SCALE GENOMIC DNA]</scope>
    <source>
        <strain evidence="2 3">NIH1004</strain>
    </source>
</reference>
<dbReference type="Proteomes" id="UP000324241">
    <property type="component" value="Unassembled WGS sequence"/>
</dbReference>
<gene>
    <name evidence="2" type="ORF">ATNIH1004_009787</name>
</gene>
<evidence type="ECO:0000313" key="2">
    <source>
        <dbReference type="EMBL" id="KAA8643025.1"/>
    </source>
</evidence>